<feature type="domain" description="Helitron helicase-like" evidence="1">
    <location>
        <begin position="19"/>
        <end position="81"/>
    </location>
</feature>
<dbReference type="STRING" id="37653.A0A0L8GHT5"/>
<protein>
    <recommendedName>
        <fullName evidence="1">Helitron helicase-like domain-containing protein</fullName>
    </recommendedName>
</protein>
<gene>
    <name evidence="2" type="ORF">OCBIM_22033208mg</name>
</gene>
<dbReference type="InterPro" id="IPR025476">
    <property type="entry name" value="Helitron_helicase-like"/>
</dbReference>
<reference evidence="2" key="1">
    <citation type="submission" date="2015-07" db="EMBL/GenBank/DDBJ databases">
        <title>MeaNS - Measles Nucleotide Surveillance Program.</title>
        <authorList>
            <person name="Tran T."/>
            <person name="Druce J."/>
        </authorList>
    </citation>
    <scope>NUCLEOTIDE SEQUENCE</scope>
    <source>
        <strain evidence="2">UCB-OBI-ISO-001</strain>
        <tissue evidence="2">Gonad</tissue>
    </source>
</reference>
<evidence type="ECO:0000313" key="2">
    <source>
        <dbReference type="EMBL" id="KOF76556.1"/>
    </source>
</evidence>
<dbReference type="PANTHER" id="PTHR10492">
    <property type="match status" value="1"/>
</dbReference>
<dbReference type="PANTHER" id="PTHR10492:SF95">
    <property type="entry name" value="HELITRON HELICASE-LIKE DOMAIN-CONTAINING PROTEIN"/>
    <property type="match status" value="1"/>
</dbReference>
<evidence type="ECO:0000259" key="1">
    <source>
        <dbReference type="Pfam" id="PF14214"/>
    </source>
</evidence>
<proteinExistence type="predicted"/>
<accession>A0A0L8GHT5</accession>
<dbReference type="OrthoDB" id="6137013at2759"/>
<organism evidence="2">
    <name type="scientific">Octopus bimaculoides</name>
    <name type="common">California two-spotted octopus</name>
    <dbReference type="NCBI Taxonomy" id="37653"/>
    <lineage>
        <taxon>Eukaryota</taxon>
        <taxon>Metazoa</taxon>
        <taxon>Spiralia</taxon>
        <taxon>Lophotrochozoa</taxon>
        <taxon>Mollusca</taxon>
        <taxon>Cephalopoda</taxon>
        <taxon>Coleoidea</taxon>
        <taxon>Octopodiformes</taxon>
        <taxon>Octopoda</taxon>
        <taxon>Incirrata</taxon>
        <taxon>Octopodidae</taxon>
        <taxon>Octopus</taxon>
    </lineage>
</organism>
<dbReference type="EMBL" id="KQ421754">
    <property type="protein sequence ID" value="KOF76556.1"/>
    <property type="molecule type" value="Genomic_DNA"/>
</dbReference>
<sequence>MQVHLHNFHLCQNFRSLTSITDKLYPGQTPADRPDLTDRVFNMKLRDLLDDILEKNVLGEVAGYMWTIEFQKCGLPHCHMLFILQKDPEYYDKFVYAELPNLQTQPILFQHVTKNMLHGPCRRDKPNATCMVDGKCKKHFPKVFQENTLHSYNGYPLYQCRNNGFTFTKSNVELDNCSVVPYSPFFLVKYRGHCNVEICASVKSVKYISKYIHKGHDWVTVNISGQTNAQQTHKDEIENYINGCYVFSSEAVWRILGFKLHGSHPAVQQLTVHLPKEQYIYFNDDDDIEHVIHTHDRSTHTEWMRVKWKSPANSFAYTLHYTDFPEFYTWNNSEKM</sequence>
<dbReference type="AlphaFoldDB" id="A0A0L8GHT5"/>
<dbReference type="Pfam" id="PF14214">
    <property type="entry name" value="Helitron_like_N"/>
    <property type="match status" value="1"/>
</dbReference>
<name>A0A0L8GHT5_OCTBM</name>